<organism evidence="4 5">
    <name type="scientific">Hondaea fermentalgiana</name>
    <dbReference type="NCBI Taxonomy" id="2315210"/>
    <lineage>
        <taxon>Eukaryota</taxon>
        <taxon>Sar</taxon>
        <taxon>Stramenopiles</taxon>
        <taxon>Bigyra</taxon>
        <taxon>Labyrinthulomycetes</taxon>
        <taxon>Thraustochytrida</taxon>
        <taxon>Thraustochytriidae</taxon>
        <taxon>Hondaea</taxon>
    </lineage>
</organism>
<dbReference type="EMBL" id="BEYU01000036">
    <property type="protein sequence ID" value="GBG27857.1"/>
    <property type="molecule type" value="Genomic_DNA"/>
</dbReference>
<feature type="domain" description="RGS" evidence="3">
    <location>
        <begin position="325"/>
        <end position="496"/>
    </location>
</feature>
<reference evidence="4 5" key="1">
    <citation type="submission" date="2017-12" db="EMBL/GenBank/DDBJ databases">
        <title>Sequencing, de novo assembly and annotation of complete genome of a new Thraustochytrid species, strain FCC1311.</title>
        <authorList>
            <person name="Sedici K."/>
            <person name="Godart F."/>
            <person name="Aiese Cigliano R."/>
            <person name="Sanseverino W."/>
            <person name="Barakat M."/>
            <person name="Ortet P."/>
            <person name="Marechal E."/>
            <person name="Cagnac O."/>
            <person name="Amato A."/>
        </authorList>
    </citation>
    <scope>NUCLEOTIDE SEQUENCE [LARGE SCALE GENOMIC DNA]</scope>
</reference>
<evidence type="ECO:0000259" key="3">
    <source>
        <dbReference type="PROSITE" id="PS50132"/>
    </source>
</evidence>
<evidence type="ECO:0000313" key="5">
    <source>
        <dbReference type="Proteomes" id="UP000241890"/>
    </source>
</evidence>
<dbReference type="SMART" id="SM00315">
    <property type="entry name" value="RGS"/>
    <property type="match status" value="1"/>
</dbReference>
<evidence type="ECO:0000256" key="2">
    <source>
        <dbReference type="SAM" id="Phobius"/>
    </source>
</evidence>
<protein>
    <recommendedName>
        <fullName evidence="3">RGS domain-containing protein</fullName>
    </recommendedName>
</protein>
<feature type="transmembrane region" description="Helical" evidence="2">
    <location>
        <begin position="244"/>
        <end position="269"/>
    </location>
</feature>
<evidence type="ECO:0000313" key="4">
    <source>
        <dbReference type="EMBL" id="GBG27857.1"/>
    </source>
</evidence>
<dbReference type="InterPro" id="IPR036305">
    <property type="entry name" value="RGS_sf"/>
</dbReference>
<keyword evidence="5" id="KW-1185">Reference proteome</keyword>
<feature type="transmembrane region" description="Helical" evidence="2">
    <location>
        <begin position="61"/>
        <end position="79"/>
    </location>
</feature>
<dbReference type="InterPro" id="IPR016137">
    <property type="entry name" value="RGS"/>
</dbReference>
<dbReference type="SUPFAM" id="SSF48097">
    <property type="entry name" value="Regulator of G-protein signaling, RGS"/>
    <property type="match status" value="1"/>
</dbReference>
<dbReference type="PROSITE" id="PS50132">
    <property type="entry name" value="RGS"/>
    <property type="match status" value="1"/>
</dbReference>
<dbReference type="InterPro" id="IPR044926">
    <property type="entry name" value="RGS_subdomain_2"/>
</dbReference>
<evidence type="ECO:0000256" key="1">
    <source>
        <dbReference type="SAM" id="MobiDB-lite"/>
    </source>
</evidence>
<feature type="transmembrane region" description="Helical" evidence="2">
    <location>
        <begin position="85"/>
        <end position="104"/>
    </location>
</feature>
<feature type="compositionally biased region" description="Polar residues" evidence="1">
    <location>
        <begin position="369"/>
        <end position="390"/>
    </location>
</feature>
<feature type="compositionally biased region" description="Low complexity" evidence="1">
    <location>
        <begin position="523"/>
        <end position="534"/>
    </location>
</feature>
<sequence length="543" mass="60560">MSGVLSLEGQGEDDANAGLNGQVYVSLSLIAGIIVWLFMLAWLAVFHAYSNNRMIRIRGSWNSLGIGSLLCCACAMSSALFVNDLFASCSISVVLMVAPLVPLCHKFEIFLLRFHRLYRFNAHTSVVTSQSSEPNTSFRFRTRRNHRQELRALWAVNMFFALCMVSASALYVVSDVNRLSEDSSLQKIPGDLDKCLGSSYYLHIVLASFGMNGLVMVYLMLPIFREISMHARSAADSLGLRRALLRICIKSLVSIILLFITGFAMFFGLHVRFPVGVLALALFSIFVDVIIVPCIQAVKDMREQRMLEAAMESGDELGLDRSVSLLKAFLHSKDGYASVAGHLRKELGLETLEFIIAAVRFKRRFGKSKSGSNKSPAAKAKQTNAKSTRSVGDKNELMRSECMQIFRKYIWSKAENQINLPDMYMRKFAPLEAKRINGGLNKSTRHFAIIAGPSAVAPAPAPMPDDFIVTPTIFDESVREVLNMLFYDSFQRYLQNPAQLALWDKFQREMAHVRSLSGFQRRSSSVSGSFEDSSTPSHVLEAS</sequence>
<feature type="transmembrane region" description="Helical" evidence="2">
    <location>
        <begin position="200"/>
        <end position="224"/>
    </location>
</feature>
<feature type="transmembrane region" description="Helical" evidence="2">
    <location>
        <begin position="275"/>
        <end position="298"/>
    </location>
</feature>
<keyword evidence="2" id="KW-0812">Transmembrane</keyword>
<name>A0A2R5GA12_9STRA</name>
<comment type="caution">
    <text evidence="4">The sequence shown here is derived from an EMBL/GenBank/DDBJ whole genome shotgun (WGS) entry which is preliminary data.</text>
</comment>
<feature type="region of interest" description="Disordered" evidence="1">
    <location>
        <begin position="367"/>
        <end position="393"/>
    </location>
</feature>
<keyword evidence="2" id="KW-0472">Membrane</keyword>
<keyword evidence="2" id="KW-1133">Transmembrane helix</keyword>
<feature type="region of interest" description="Disordered" evidence="1">
    <location>
        <begin position="523"/>
        <end position="543"/>
    </location>
</feature>
<feature type="transmembrane region" description="Helical" evidence="2">
    <location>
        <begin position="152"/>
        <end position="173"/>
    </location>
</feature>
<dbReference type="Gene3D" id="1.10.167.10">
    <property type="entry name" value="Regulator of G-protein Signalling 4, domain 2"/>
    <property type="match status" value="1"/>
</dbReference>
<dbReference type="InParanoid" id="A0A2R5GA12"/>
<dbReference type="Proteomes" id="UP000241890">
    <property type="component" value="Unassembled WGS sequence"/>
</dbReference>
<feature type="transmembrane region" description="Helical" evidence="2">
    <location>
        <begin position="23"/>
        <end position="49"/>
    </location>
</feature>
<dbReference type="AlphaFoldDB" id="A0A2R5GA12"/>
<accession>A0A2R5GA12</accession>
<gene>
    <name evidence="4" type="ORF">FCC1311_040802</name>
</gene>
<proteinExistence type="predicted"/>